<evidence type="ECO:0000313" key="2">
    <source>
        <dbReference type="Proteomes" id="UP001165960"/>
    </source>
</evidence>
<dbReference type="Proteomes" id="UP001165960">
    <property type="component" value="Unassembled WGS sequence"/>
</dbReference>
<accession>A0ACC2UBE9</accession>
<sequence length="447" mass="49999">MIMNFIYDFWFQMAVLGLLTIVGLSYLEIIYVPFARSDLYLIHNSVRPPKVDCVGWCGDNDGHLLKEYIPEESSKNLLELVLDKCPSLNGTTPFYPSFWLGNTHLQTMFGPSNLSNIPQIQYQRECICLSDGGQVSLDWYPGLPGSNSKVPLDDTTPTVLVLHGMGGGSDASYARALVGSLFSPCSSAAKPTRSVVLNNRGCGNTTITTPRLYTAGDTTDLREAIAHIRARLPNAPLFAVGYSIGANILSKYLGEVGEDTPLVGAVSVSNPFDLVWCSRYMFSNWINSYIYTPFLVRRLKQFFKFHYDVLSKEVKERDWQNISDFDTDLIILNQHIMVSRHRANEKGEMPARFETLNQYYRESSCNRYLHNIKIPTLFINALDDPISSIAAIASDEIHANPNLILAVTRFGGHLGWWADNGIILKKCRSWVTLPVTEFIAALCTPSS</sequence>
<proteinExistence type="predicted"/>
<comment type="caution">
    <text evidence="1">The sequence shown here is derived from an EMBL/GenBank/DDBJ whole genome shotgun (WGS) entry which is preliminary data.</text>
</comment>
<evidence type="ECO:0000313" key="1">
    <source>
        <dbReference type="EMBL" id="KAJ9084119.1"/>
    </source>
</evidence>
<organism evidence="1 2">
    <name type="scientific">Entomophthora muscae</name>
    <dbReference type="NCBI Taxonomy" id="34485"/>
    <lineage>
        <taxon>Eukaryota</taxon>
        <taxon>Fungi</taxon>
        <taxon>Fungi incertae sedis</taxon>
        <taxon>Zoopagomycota</taxon>
        <taxon>Entomophthoromycotina</taxon>
        <taxon>Entomophthoromycetes</taxon>
        <taxon>Entomophthorales</taxon>
        <taxon>Entomophthoraceae</taxon>
        <taxon>Entomophthora</taxon>
    </lineage>
</organism>
<reference evidence="1" key="1">
    <citation type="submission" date="2022-04" db="EMBL/GenBank/DDBJ databases">
        <title>Genome of the entomopathogenic fungus Entomophthora muscae.</title>
        <authorList>
            <person name="Elya C."/>
            <person name="Lovett B.R."/>
            <person name="Lee E."/>
            <person name="Macias A.M."/>
            <person name="Hajek A.E."/>
            <person name="De Bivort B.L."/>
            <person name="Kasson M.T."/>
            <person name="De Fine Licht H.H."/>
            <person name="Stajich J.E."/>
        </authorList>
    </citation>
    <scope>NUCLEOTIDE SEQUENCE</scope>
    <source>
        <strain evidence="1">Berkeley</strain>
    </source>
</reference>
<keyword evidence="2" id="KW-1185">Reference proteome</keyword>
<protein>
    <submittedName>
        <fullName evidence="1">Uncharacterized protein</fullName>
    </submittedName>
</protein>
<gene>
    <name evidence="1" type="ORF">DSO57_1027591</name>
</gene>
<dbReference type="EMBL" id="QTSX02000879">
    <property type="protein sequence ID" value="KAJ9084119.1"/>
    <property type="molecule type" value="Genomic_DNA"/>
</dbReference>
<name>A0ACC2UBE9_9FUNG</name>